<evidence type="ECO:0000313" key="4">
    <source>
        <dbReference type="Proteomes" id="UP000187209"/>
    </source>
</evidence>
<dbReference type="InterPro" id="IPR003409">
    <property type="entry name" value="MORN"/>
</dbReference>
<keyword evidence="1" id="KW-0677">Repeat</keyword>
<organism evidence="3 4">
    <name type="scientific">Stentor coeruleus</name>
    <dbReference type="NCBI Taxonomy" id="5963"/>
    <lineage>
        <taxon>Eukaryota</taxon>
        <taxon>Sar</taxon>
        <taxon>Alveolata</taxon>
        <taxon>Ciliophora</taxon>
        <taxon>Postciliodesmatophora</taxon>
        <taxon>Heterotrichea</taxon>
        <taxon>Heterotrichida</taxon>
        <taxon>Stentoridae</taxon>
        <taxon>Stentor</taxon>
    </lineage>
</organism>
<accession>A0A1R2CPI1</accession>
<evidence type="ECO:0000313" key="3">
    <source>
        <dbReference type="EMBL" id="OMJ90904.1"/>
    </source>
</evidence>
<keyword evidence="4" id="KW-1185">Reference proteome</keyword>
<gene>
    <name evidence="3" type="ORF">SteCoe_6666</name>
</gene>
<proteinExistence type="predicted"/>
<dbReference type="Pfam" id="PF02493">
    <property type="entry name" value="MORN"/>
    <property type="match status" value="9"/>
</dbReference>
<dbReference type="SMART" id="SM00698">
    <property type="entry name" value="MORN"/>
    <property type="match status" value="9"/>
</dbReference>
<dbReference type="Gene3D" id="2.20.110.10">
    <property type="entry name" value="Histone H3 K4-specific methyltransferase SET7/9 N-terminal domain"/>
    <property type="match status" value="4"/>
</dbReference>
<dbReference type="Proteomes" id="UP000187209">
    <property type="component" value="Unassembled WGS sequence"/>
</dbReference>
<sequence>MGKVCSCIRSAPLDSNQIVQEEKSEKPEPSVTVAPSQTGKTSEISLGDLMKLQDVIRGYIDRRKIKEVSRSKTIIIKFEGQSTDRKVNFYQKPSSSKDDEIKTLTNSFVEKMEKKLGSFNIGETIGDLSIARRPIHETNGTYTGDINALNQHHGYGIFIWKDGSKYEGFWHNGKACGRGRLIHSDGGVYEGDWENDKANGKGIYYYKDNSIYEGDWKDDKHHGFGVEKCPDGSKFEGQFILDKKHGRGKYEWADGTSYTGDFKDNKYSGHGTYIWRDKSSYTGEWVDGKKEGRGVFTYDDGRKYEGEFKNDKKHGIGIFIWPDGKRYEGEWVDNKQHGKGMQILQNGQRTEGIWQEGKLLETSIN</sequence>
<reference evidence="3 4" key="1">
    <citation type="submission" date="2016-11" db="EMBL/GenBank/DDBJ databases">
        <title>The macronuclear genome of Stentor coeruleus: a giant cell with tiny introns.</title>
        <authorList>
            <person name="Slabodnick M."/>
            <person name="Ruby J.G."/>
            <person name="Reiff S.B."/>
            <person name="Swart E.C."/>
            <person name="Gosai S."/>
            <person name="Prabakaran S."/>
            <person name="Witkowska E."/>
            <person name="Larue G.E."/>
            <person name="Fisher S."/>
            <person name="Freeman R.M."/>
            <person name="Gunawardena J."/>
            <person name="Chu W."/>
            <person name="Stover N.A."/>
            <person name="Gregory B.D."/>
            <person name="Nowacki M."/>
            <person name="Derisi J."/>
            <person name="Roy S.W."/>
            <person name="Marshall W.F."/>
            <person name="Sood P."/>
        </authorList>
    </citation>
    <scope>NUCLEOTIDE SEQUENCE [LARGE SCALE GENOMIC DNA]</scope>
    <source>
        <strain evidence="3">WM001</strain>
    </source>
</reference>
<name>A0A1R2CPI1_9CILI</name>
<evidence type="ECO:0008006" key="5">
    <source>
        <dbReference type="Google" id="ProtNLM"/>
    </source>
</evidence>
<evidence type="ECO:0000256" key="1">
    <source>
        <dbReference type="ARBA" id="ARBA00022737"/>
    </source>
</evidence>
<dbReference type="SUPFAM" id="SSF82185">
    <property type="entry name" value="Histone H3 K4-specific methyltransferase SET7/9 N-terminal domain"/>
    <property type="match status" value="2"/>
</dbReference>
<feature type="region of interest" description="Disordered" evidence="2">
    <location>
        <begin position="16"/>
        <end position="39"/>
    </location>
</feature>
<dbReference type="PROSITE" id="PS50096">
    <property type="entry name" value="IQ"/>
    <property type="match status" value="1"/>
</dbReference>
<dbReference type="PANTHER" id="PTHR23084">
    <property type="entry name" value="PHOSPHATIDYLINOSITOL-4-PHOSPHATE 5-KINASE RELATED"/>
    <property type="match status" value="1"/>
</dbReference>
<dbReference type="PANTHER" id="PTHR23084:SF179">
    <property type="entry name" value="OS10G0565000 PROTEIN"/>
    <property type="match status" value="1"/>
</dbReference>
<evidence type="ECO:0000256" key="2">
    <source>
        <dbReference type="SAM" id="MobiDB-lite"/>
    </source>
</evidence>
<dbReference type="OrthoDB" id="203073at2759"/>
<dbReference type="EMBL" id="MPUH01000093">
    <property type="protein sequence ID" value="OMJ90904.1"/>
    <property type="molecule type" value="Genomic_DNA"/>
</dbReference>
<dbReference type="AlphaFoldDB" id="A0A1R2CPI1"/>
<protein>
    <recommendedName>
        <fullName evidence="5">MORN repeat protein</fullName>
    </recommendedName>
</protein>
<comment type="caution">
    <text evidence="3">The sequence shown here is derived from an EMBL/GenBank/DDBJ whole genome shotgun (WGS) entry which is preliminary data.</text>
</comment>
<dbReference type="FunFam" id="2.20.110.10:FF:000002">
    <property type="entry name" value="Phosphatidylinositol 4-phosphate 5-kinase 8"/>
    <property type="match status" value="1"/>
</dbReference>